<dbReference type="RefSeq" id="WP_092837400.1">
    <property type="nucleotide sequence ID" value="NZ_FPCF01000001.1"/>
</dbReference>
<sequence>MTSKNYVRGFTFVEVLVALVIIAVGVAGLVSLQSHFLKSSVRASDRATALSLAQAHIEDMRFQMYEDLASGSNTESVSGKTFALDWSVSPQYFNSGWVTTGDANLPNPLPAEPDAKAVAVTVTWTARGGETETVSTEAWLSRFEMRDGGLATTAPPPRNEPKVTYTPGAAPEVVAIKLTDDSNATVYQVKETTRPTPRIQSKGDKRMVTFDTVTYDQATQTQRVEDFVTVDCLCKFDGVQADVGVTPQRLTLVDGQLALDPDGGTQVTKMVGVPADSNQLELCDKCCRDHHDNFDMVAEGNVYRHESFGARMPSGDHRHFRWSNGFLVQAGLGENYLESCRMRRVDGWYEVYSDWQMHAVTASTSDYLVNETSAANYGDYVRSVVRALIKGEPLPEPLNDRDTTIVPGAYQFIGRAIYLDDMTNEHLATVRQAITNDEPDWITKVPFYEVNVTLLGEWDSSLEAVATVTNEEISTIVNPEEDYYGNYSRGRVQAISGGQSTVNIVVNEGNSGILGVAPIHPNEVNQTIASNLTVTVRAVTEDDQTNLYSISGQFECLYRKVTGQGESWEACKKNDYNGLTISTSDLNISCDFNYVGTGGTPSYSCSGIRQGSNLTVTISSTAGNTVFEPSTITVSDINTNVPQDIKMTVNN</sequence>
<evidence type="ECO:0000256" key="2">
    <source>
        <dbReference type="ARBA" id="ARBA00008358"/>
    </source>
</evidence>
<evidence type="ECO:0000256" key="7">
    <source>
        <dbReference type="ARBA" id="ARBA00022989"/>
    </source>
</evidence>
<evidence type="ECO:0000256" key="4">
    <source>
        <dbReference type="ARBA" id="ARBA00022481"/>
    </source>
</evidence>
<protein>
    <recommendedName>
        <fullName evidence="12">Prepilin-type N-terminal cleavage/methylation domain-containing protein</fullName>
    </recommendedName>
</protein>
<comment type="subcellular location">
    <subcellularLocation>
        <location evidence="1">Cell inner membrane</location>
        <topology evidence="1">Single-pass membrane protein</topology>
    </subcellularLocation>
</comment>
<gene>
    <name evidence="10" type="ORF">CWE24_02420</name>
</gene>
<dbReference type="GO" id="GO:0015628">
    <property type="term" value="P:protein secretion by the type II secretion system"/>
    <property type="evidence" value="ECO:0007669"/>
    <property type="project" value="InterPro"/>
</dbReference>
<evidence type="ECO:0000256" key="1">
    <source>
        <dbReference type="ARBA" id="ARBA00004377"/>
    </source>
</evidence>
<keyword evidence="8 9" id="KW-0472">Membrane</keyword>
<accession>A0A432XL05</accession>
<evidence type="ECO:0000313" key="11">
    <source>
        <dbReference type="Proteomes" id="UP000286985"/>
    </source>
</evidence>
<dbReference type="OrthoDB" id="6019428at2"/>
<dbReference type="AlphaFoldDB" id="A0A432XL05"/>
<organism evidence="10 11">
    <name type="scientific">Pseudidiomarina donghaiensis</name>
    <dbReference type="NCBI Taxonomy" id="519452"/>
    <lineage>
        <taxon>Bacteria</taxon>
        <taxon>Pseudomonadati</taxon>
        <taxon>Pseudomonadota</taxon>
        <taxon>Gammaproteobacteria</taxon>
        <taxon>Alteromonadales</taxon>
        <taxon>Idiomarinaceae</taxon>
        <taxon>Pseudidiomarina</taxon>
    </lineage>
</organism>
<reference evidence="11" key="1">
    <citation type="journal article" date="2018" name="Front. Microbiol.">
        <title>Genome-Based Analysis Reveals the Taxonomy and Diversity of the Family Idiomarinaceae.</title>
        <authorList>
            <person name="Liu Y."/>
            <person name="Lai Q."/>
            <person name="Shao Z."/>
        </authorList>
    </citation>
    <scope>NUCLEOTIDE SEQUENCE [LARGE SCALE GENOMIC DNA]</scope>
    <source>
        <strain evidence="11">908033</strain>
    </source>
</reference>
<keyword evidence="6 9" id="KW-0812">Transmembrane</keyword>
<dbReference type="PANTHER" id="PTHR38779">
    <property type="entry name" value="TYPE II SECRETION SYSTEM PROTEIN I-RELATED"/>
    <property type="match status" value="1"/>
</dbReference>
<dbReference type="GO" id="GO:0015627">
    <property type="term" value="C:type II protein secretion system complex"/>
    <property type="evidence" value="ECO:0007669"/>
    <property type="project" value="InterPro"/>
</dbReference>
<name>A0A432XL05_9GAMM</name>
<feature type="transmembrane region" description="Helical" evidence="9">
    <location>
        <begin position="12"/>
        <end position="32"/>
    </location>
</feature>
<dbReference type="STRING" id="519452.SAMN04488139_0619"/>
<keyword evidence="3" id="KW-1003">Cell membrane</keyword>
<evidence type="ECO:0000256" key="8">
    <source>
        <dbReference type="ARBA" id="ARBA00023136"/>
    </source>
</evidence>
<keyword evidence="4" id="KW-0488">Methylation</keyword>
<evidence type="ECO:0000256" key="5">
    <source>
        <dbReference type="ARBA" id="ARBA00022519"/>
    </source>
</evidence>
<dbReference type="Pfam" id="PF07963">
    <property type="entry name" value="N_methyl"/>
    <property type="match status" value="1"/>
</dbReference>
<dbReference type="GO" id="GO:0005886">
    <property type="term" value="C:plasma membrane"/>
    <property type="evidence" value="ECO:0007669"/>
    <property type="project" value="UniProtKB-SubCell"/>
</dbReference>
<evidence type="ECO:0008006" key="12">
    <source>
        <dbReference type="Google" id="ProtNLM"/>
    </source>
</evidence>
<evidence type="ECO:0000256" key="6">
    <source>
        <dbReference type="ARBA" id="ARBA00022692"/>
    </source>
</evidence>
<keyword evidence="5" id="KW-0997">Cell inner membrane</keyword>
<dbReference type="InterPro" id="IPR012902">
    <property type="entry name" value="N_methyl_site"/>
</dbReference>
<dbReference type="InterPro" id="IPR010052">
    <property type="entry name" value="T2SS_protein-GspI"/>
</dbReference>
<dbReference type="Proteomes" id="UP000286985">
    <property type="component" value="Unassembled WGS sequence"/>
</dbReference>
<dbReference type="NCBIfam" id="TIGR02532">
    <property type="entry name" value="IV_pilin_GFxxxE"/>
    <property type="match status" value="1"/>
</dbReference>
<comment type="caution">
    <text evidence="10">The sequence shown here is derived from an EMBL/GenBank/DDBJ whole genome shotgun (WGS) entry which is preliminary data.</text>
</comment>
<comment type="similarity">
    <text evidence="2">Belongs to the GSP I family.</text>
</comment>
<dbReference type="PANTHER" id="PTHR38779:SF2">
    <property type="entry name" value="TYPE II SECRETION SYSTEM PROTEIN I-RELATED"/>
    <property type="match status" value="1"/>
</dbReference>
<evidence type="ECO:0000256" key="3">
    <source>
        <dbReference type="ARBA" id="ARBA00022475"/>
    </source>
</evidence>
<keyword evidence="11" id="KW-1185">Reference proteome</keyword>
<keyword evidence="7 9" id="KW-1133">Transmembrane helix</keyword>
<dbReference type="EMBL" id="PIPU01000001">
    <property type="protein sequence ID" value="RUO49377.1"/>
    <property type="molecule type" value="Genomic_DNA"/>
</dbReference>
<proteinExistence type="inferred from homology"/>
<evidence type="ECO:0000256" key="9">
    <source>
        <dbReference type="SAM" id="Phobius"/>
    </source>
</evidence>
<evidence type="ECO:0000313" key="10">
    <source>
        <dbReference type="EMBL" id="RUO49377.1"/>
    </source>
</evidence>